<name>A0ABW0AP66_9ACTN</name>
<proteinExistence type="predicted"/>
<dbReference type="Proteomes" id="UP001596160">
    <property type="component" value="Unassembled WGS sequence"/>
</dbReference>
<evidence type="ECO:0000313" key="3">
    <source>
        <dbReference type="Proteomes" id="UP001596160"/>
    </source>
</evidence>
<comment type="caution">
    <text evidence="2">The sequence shown here is derived from an EMBL/GenBank/DDBJ whole genome shotgun (WGS) entry which is preliminary data.</text>
</comment>
<keyword evidence="3" id="KW-1185">Reference proteome</keyword>
<feature type="compositionally biased region" description="Gly residues" evidence="1">
    <location>
        <begin position="556"/>
        <end position="567"/>
    </location>
</feature>
<sequence>MSDANTNQPPAHERQQAADSALIHTRYGTTNAAERAAAILEKFGIGNGSGPGGFFGKTDFESARLNAMLDLLDSANPTDLENAGHALQSATKALNRAAKELDSFVKATDWKGESGDEFRRFGSELARYAGDLGTFANTVGTQMKVASEGLTSVRNSKPPRDARADPKKPDAFPPSERKDDNPEYKAAVKAERDRQEAINQMNRLASFYAVSEQTLAGQEPPRLPKMLDAAVPRPEGNWRKDSPSAGSGGGGDASGGIGQQAVSGQAQSTGVGRAFQADAPAASPVPPSQIAPGAPVAQSGNAFPDTSMNIDSVTAPPAPTGPAPTTSPGTPGGPAATQTPPVIAGVPSPVQSKVAQAKGAPAAPKPGVAPSATAGGRPGAVGGAPAAKYAEGARPGVIGAGTATPAGGGTAAGRAGAAGPVTGGSPTAGRAGAAGGAAQPPMAGGAAGAAGQAGMAGRAGAGPSAGMGAGRANGIVGGTPQRAVGGSAGPRIPRGTVIGGEAAAVGRPSAARPSQSGVIGAGPVNGTAQPGGRGTPSTNGIVGTPRSGGPAPRSAAGGGFTTGGAGLVGRRSRQESEDEQERSASARPDYLTEDEETWAVRRRAVPPVID</sequence>
<feature type="compositionally biased region" description="Gly residues" evidence="1">
    <location>
        <begin position="246"/>
        <end position="258"/>
    </location>
</feature>
<feature type="compositionally biased region" description="Low complexity" evidence="1">
    <location>
        <begin position="383"/>
        <end position="405"/>
    </location>
</feature>
<organism evidence="2 3">
    <name type="scientific">Streptomyces amakusaensis</name>
    <dbReference type="NCBI Taxonomy" id="67271"/>
    <lineage>
        <taxon>Bacteria</taxon>
        <taxon>Bacillati</taxon>
        <taxon>Actinomycetota</taxon>
        <taxon>Actinomycetes</taxon>
        <taxon>Kitasatosporales</taxon>
        <taxon>Streptomycetaceae</taxon>
        <taxon>Streptomyces</taxon>
    </lineage>
</organism>
<feature type="region of interest" description="Disordered" evidence="1">
    <location>
        <begin position="148"/>
        <end position="194"/>
    </location>
</feature>
<evidence type="ECO:0000313" key="2">
    <source>
        <dbReference type="EMBL" id="MFC5154846.1"/>
    </source>
</evidence>
<accession>A0ABW0AP66</accession>
<feature type="compositionally biased region" description="Polar residues" evidence="1">
    <location>
        <begin position="260"/>
        <end position="270"/>
    </location>
</feature>
<evidence type="ECO:0000256" key="1">
    <source>
        <dbReference type="SAM" id="MobiDB-lite"/>
    </source>
</evidence>
<reference evidence="3" key="1">
    <citation type="journal article" date="2019" name="Int. J. Syst. Evol. Microbiol.">
        <title>The Global Catalogue of Microorganisms (GCM) 10K type strain sequencing project: providing services to taxonomists for standard genome sequencing and annotation.</title>
        <authorList>
            <consortium name="The Broad Institute Genomics Platform"/>
            <consortium name="The Broad Institute Genome Sequencing Center for Infectious Disease"/>
            <person name="Wu L."/>
            <person name="Ma J."/>
        </authorList>
    </citation>
    <scope>NUCLEOTIDE SEQUENCE [LARGE SCALE GENOMIC DNA]</scope>
    <source>
        <strain evidence="3">PCU 266</strain>
    </source>
</reference>
<feature type="compositionally biased region" description="Low complexity" evidence="1">
    <location>
        <begin position="545"/>
        <end position="555"/>
    </location>
</feature>
<feature type="compositionally biased region" description="Low complexity" evidence="1">
    <location>
        <begin position="412"/>
        <end position="456"/>
    </location>
</feature>
<feature type="compositionally biased region" description="Low complexity" evidence="1">
    <location>
        <begin position="323"/>
        <end position="341"/>
    </location>
</feature>
<dbReference type="RefSeq" id="WP_344473117.1">
    <property type="nucleotide sequence ID" value="NZ_BAAASB010000002.1"/>
</dbReference>
<feature type="compositionally biased region" description="Gly residues" evidence="1">
    <location>
        <begin position="457"/>
        <end position="477"/>
    </location>
</feature>
<feature type="region of interest" description="Disordered" evidence="1">
    <location>
        <begin position="216"/>
        <end position="594"/>
    </location>
</feature>
<feature type="compositionally biased region" description="Polar residues" evidence="1">
    <location>
        <begin position="298"/>
        <end position="312"/>
    </location>
</feature>
<protein>
    <submittedName>
        <fullName evidence="2">Uncharacterized protein</fullName>
    </submittedName>
</protein>
<feature type="compositionally biased region" description="Basic and acidic residues" evidence="1">
    <location>
        <begin position="158"/>
        <end position="194"/>
    </location>
</feature>
<gene>
    <name evidence="2" type="ORF">ACFPRH_24200</name>
</gene>
<feature type="compositionally biased region" description="Low complexity" evidence="1">
    <location>
        <begin position="352"/>
        <end position="375"/>
    </location>
</feature>
<dbReference type="EMBL" id="JBHSKP010000018">
    <property type="protein sequence ID" value="MFC5154846.1"/>
    <property type="molecule type" value="Genomic_DNA"/>
</dbReference>